<name>A0A2T0SKE4_9BACT</name>
<gene>
    <name evidence="1" type="ORF">CLV58_11937</name>
</gene>
<dbReference type="Proteomes" id="UP000238375">
    <property type="component" value="Unassembled WGS sequence"/>
</dbReference>
<protein>
    <submittedName>
        <fullName evidence="1">Uncharacterized protein</fullName>
    </submittedName>
</protein>
<sequence>MNQDISHENIGRQLEDEANKIQDRQIEQQFRDAFLQLDPNINLAAITIVSDIANDNLMIDGVDDDLIDRAVEIVRGEHDNAEL</sequence>
<evidence type="ECO:0000313" key="2">
    <source>
        <dbReference type="Proteomes" id="UP000238375"/>
    </source>
</evidence>
<dbReference type="AlphaFoldDB" id="A0A2T0SKE4"/>
<proteinExistence type="predicted"/>
<comment type="caution">
    <text evidence="1">The sequence shown here is derived from an EMBL/GenBank/DDBJ whole genome shotgun (WGS) entry which is preliminary data.</text>
</comment>
<keyword evidence="2" id="KW-1185">Reference proteome</keyword>
<organism evidence="1 2">
    <name type="scientific">Spirosoma oryzae</name>
    <dbReference type="NCBI Taxonomy" id="1469603"/>
    <lineage>
        <taxon>Bacteria</taxon>
        <taxon>Pseudomonadati</taxon>
        <taxon>Bacteroidota</taxon>
        <taxon>Cytophagia</taxon>
        <taxon>Cytophagales</taxon>
        <taxon>Cytophagaceae</taxon>
        <taxon>Spirosoma</taxon>
    </lineage>
</organism>
<reference evidence="1 2" key="1">
    <citation type="submission" date="2018-03" db="EMBL/GenBank/DDBJ databases">
        <title>Genomic Encyclopedia of Archaeal and Bacterial Type Strains, Phase II (KMG-II): from individual species to whole genera.</title>
        <authorList>
            <person name="Goeker M."/>
        </authorList>
    </citation>
    <scope>NUCLEOTIDE SEQUENCE [LARGE SCALE GENOMIC DNA]</scope>
    <source>
        <strain evidence="1 2">DSM 28354</strain>
    </source>
</reference>
<dbReference type="OrthoDB" id="963244at2"/>
<dbReference type="RefSeq" id="WP_106139551.1">
    <property type="nucleotide sequence ID" value="NZ_PVTE01000019.1"/>
</dbReference>
<dbReference type="EMBL" id="PVTE01000019">
    <property type="protein sequence ID" value="PRY33887.1"/>
    <property type="molecule type" value="Genomic_DNA"/>
</dbReference>
<accession>A0A2T0SKE4</accession>
<evidence type="ECO:0000313" key="1">
    <source>
        <dbReference type="EMBL" id="PRY33887.1"/>
    </source>
</evidence>